<feature type="transmembrane region" description="Helical" evidence="1">
    <location>
        <begin position="6"/>
        <end position="27"/>
    </location>
</feature>
<reference evidence="4 8" key="3">
    <citation type="submission" date="2019-11" db="EMBL/GenBank/DDBJ databases">
        <title>Green- and brown-colored morphotypes of Chlorobia in the stratified aquatic ecosystems of Kandalaksha Gulf (White Sea): A model for study of the accessory genome evolution.</title>
        <authorList>
            <person name="Grouzdev D.S."/>
        </authorList>
    </citation>
    <scope>NUCLEOTIDE SEQUENCE [LARGE SCALE GENOMIC DNA]</scope>
    <source>
        <strain evidence="4 8">ZM</strain>
    </source>
</reference>
<dbReference type="Proteomes" id="UP000327458">
    <property type="component" value="Unassembled WGS sequence"/>
</dbReference>
<reference evidence="3 7" key="2">
    <citation type="submission" date="2019-07" db="EMBL/GenBank/DDBJ databases">
        <title>Draft genome Sequence of Chlorobium phaeovibrioides sp. strain PhvTcv-s14, from the Phylum Chlorobi.</title>
        <authorList>
            <person name="Babenko V."/>
            <person name="Boldyreva D."/>
            <person name="Kanygina A."/>
            <person name="Selezneva O."/>
            <person name="Akopiyan T."/>
            <person name="Lunina O."/>
        </authorList>
    </citation>
    <scope>NUCLEOTIDE SEQUENCE [LARGE SCALE GENOMIC DNA]</scope>
    <source>
        <strain evidence="3 7">GrTcv12</strain>
    </source>
</reference>
<reference evidence="5 6" key="1">
    <citation type="submission" date="2018-12" db="EMBL/GenBank/DDBJ databases">
        <authorList>
            <person name="Lunina O.N."/>
            <person name="Grouzdev D.S."/>
            <person name="Gorlenko V.M."/>
            <person name="Savvichev A.S."/>
        </authorList>
    </citation>
    <scope>NUCLEOTIDE SEQUENCE [LARGE SCALE GENOMIC DNA]</scope>
    <source>
        <strain evidence="5 6">BrKhr-17</strain>
    </source>
</reference>
<evidence type="ECO:0000313" key="4">
    <source>
        <dbReference type="EMBL" id="MWV54196.1"/>
    </source>
</evidence>
<keyword evidence="1" id="KW-0472">Membrane</keyword>
<accession>A0A432AWE7</accession>
<dbReference type="Gene3D" id="3.40.50.720">
    <property type="entry name" value="NAD(P)-binding Rossmann-like Domain"/>
    <property type="match status" value="1"/>
</dbReference>
<evidence type="ECO:0000313" key="6">
    <source>
        <dbReference type="Proteomes" id="UP000279908"/>
    </source>
</evidence>
<proteinExistence type="predicted"/>
<evidence type="ECO:0000259" key="2">
    <source>
        <dbReference type="Pfam" id="PF01370"/>
    </source>
</evidence>
<evidence type="ECO:0000313" key="3">
    <source>
        <dbReference type="EMBL" id="KAA6233213.1"/>
    </source>
</evidence>
<keyword evidence="1" id="KW-0812">Transmembrane</keyword>
<evidence type="ECO:0000313" key="8">
    <source>
        <dbReference type="Proteomes" id="UP000489351"/>
    </source>
</evidence>
<dbReference type="InterPro" id="IPR036291">
    <property type="entry name" value="NAD(P)-bd_dom_sf"/>
</dbReference>
<dbReference type="AlphaFoldDB" id="A0A432AWE7"/>
<evidence type="ECO:0000313" key="7">
    <source>
        <dbReference type="Proteomes" id="UP000327458"/>
    </source>
</evidence>
<protein>
    <submittedName>
        <fullName evidence="5">NAD-dependent epimerase/dehydratase family protein</fullName>
    </submittedName>
</protein>
<dbReference type="Proteomes" id="UP000489351">
    <property type="component" value="Unassembled WGS sequence"/>
</dbReference>
<dbReference type="EMBL" id="WUBZ01000009">
    <property type="protein sequence ID" value="MWV54196.1"/>
    <property type="molecule type" value="Genomic_DNA"/>
</dbReference>
<keyword evidence="1" id="KW-1133">Transmembrane helix</keyword>
<dbReference type="InterPro" id="IPR001509">
    <property type="entry name" value="Epimerase_deHydtase"/>
</dbReference>
<dbReference type="EMBL" id="RXYK01000002">
    <property type="protein sequence ID" value="RTY39464.1"/>
    <property type="molecule type" value="Genomic_DNA"/>
</dbReference>
<gene>
    <name evidence="5" type="ORF">EKD02_01965</name>
    <name evidence="3" type="ORF">FP507_09355</name>
    <name evidence="4" type="ORF">GJ685_03845</name>
</gene>
<evidence type="ECO:0000256" key="1">
    <source>
        <dbReference type="SAM" id="Phobius"/>
    </source>
</evidence>
<dbReference type="EMBL" id="VMRG01000001">
    <property type="protein sequence ID" value="KAA6233213.1"/>
    <property type="molecule type" value="Genomic_DNA"/>
</dbReference>
<evidence type="ECO:0000313" key="5">
    <source>
        <dbReference type="EMBL" id="RTY39464.1"/>
    </source>
</evidence>
<dbReference type="Pfam" id="PF01370">
    <property type="entry name" value="Epimerase"/>
    <property type="match status" value="1"/>
</dbReference>
<dbReference type="SUPFAM" id="SSF51735">
    <property type="entry name" value="NAD(P)-binding Rossmann-fold domains"/>
    <property type="match status" value="1"/>
</dbReference>
<sequence length="102" mass="10879">MHIEDAVIVLTGSSSGIGLALSLALLAKGAVVYGISRRKTPIQDPRFHSIEADLGIPEELSAAFSRIRRGMIVNIASIADCIACSIELPDTVLLDQIILRPL</sequence>
<organism evidence="5 6">
    <name type="scientific">Chlorobium phaeovibrioides</name>
    <dbReference type="NCBI Taxonomy" id="1094"/>
    <lineage>
        <taxon>Bacteria</taxon>
        <taxon>Pseudomonadati</taxon>
        <taxon>Chlorobiota</taxon>
        <taxon>Chlorobiia</taxon>
        <taxon>Chlorobiales</taxon>
        <taxon>Chlorobiaceae</taxon>
        <taxon>Chlorobium/Pelodictyon group</taxon>
        <taxon>Chlorobium</taxon>
    </lineage>
</organism>
<keyword evidence="8" id="KW-1185">Reference proteome</keyword>
<comment type="caution">
    <text evidence="5">The sequence shown here is derived from an EMBL/GenBank/DDBJ whole genome shotgun (WGS) entry which is preliminary data.</text>
</comment>
<feature type="domain" description="NAD-dependent epimerase/dehydratase" evidence="2">
    <location>
        <begin position="8"/>
        <end position="94"/>
    </location>
</feature>
<dbReference type="Proteomes" id="UP000279908">
    <property type="component" value="Unassembled WGS sequence"/>
</dbReference>
<name>A0A432AWE7_CHLPH</name>
<dbReference type="RefSeq" id="WP_126341609.1">
    <property type="nucleotide sequence ID" value="NZ_RXYJ01000002.1"/>
</dbReference>